<evidence type="ECO:0000313" key="1">
    <source>
        <dbReference type="EMBL" id="NHR06675.1"/>
    </source>
</evidence>
<gene>
    <name evidence="1" type="ORF">HA052_15915</name>
</gene>
<dbReference type="EMBL" id="JAAOMA010000022">
    <property type="protein sequence ID" value="NHR06675.1"/>
    <property type="molecule type" value="Genomic_DNA"/>
</dbReference>
<accession>A0ABX0LE51</accession>
<proteinExistence type="predicted"/>
<name>A0ABX0LE51_9NEIS</name>
<comment type="caution">
    <text evidence="1">The sequence shown here is derived from an EMBL/GenBank/DDBJ whole genome shotgun (WGS) entry which is preliminary data.</text>
</comment>
<organism evidence="1 2">
    <name type="scientific">Chromobacterium fluminis</name>
    <dbReference type="NCBI Taxonomy" id="3044269"/>
    <lineage>
        <taxon>Bacteria</taxon>
        <taxon>Pseudomonadati</taxon>
        <taxon>Pseudomonadota</taxon>
        <taxon>Betaproteobacteria</taxon>
        <taxon>Neisseriales</taxon>
        <taxon>Chromobacteriaceae</taxon>
        <taxon>Chromobacterium</taxon>
    </lineage>
</organism>
<protein>
    <recommendedName>
        <fullName evidence="3">Rubredoxin</fullName>
    </recommendedName>
</protein>
<keyword evidence="2" id="KW-1185">Reference proteome</keyword>
<evidence type="ECO:0008006" key="3">
    <source>
        <dbReference type="Google" id="ProtNLM"/>
    </source>
</evidence>
<dbReference type="Proteomes" id="UP001515641">
    <property type="component" value="Unassembled WGS sequence"/>
</dbReference>
<sequence>MACEHCTGLDGDVLCPYYGHAPHVHTQPVGGTVFVGEPPDNFIPDPDAPGLGTWYCPVCKAGMEGNE</sequence>
<dbReference type="RefSeq" id="WP_166452619.1">
    <property type="nucleotide sequence ID" value="NZ_JAAOMA010000022.1"/>
</dbReference>
<evidence type="ECO:0000313" key="2">
    <source>
        <dbReference type="Proteomes" id="UP001515641"/>
    </source>
</evidence>
<reference evidence="1 2" key="1">
    <citation type="submission" date="2020-03" db="EMBL/GenBank/DDBJ databases">
        <title>Draft genome sequence of environmentally isolated cultures.</title>
        <authorList>
            <person name="Wilson H.S."/>
            <person name="De Leon M.E."/>
        </authorList>
    </citation>
    <scope>NUCLEOTIDE SEQUENCE [LARGE SCALE GENOMIC DNA]</scope>
    <source>
        <strain evidence="1 2">HSC-31F16</strain>
    </source>
</reference>